<dbReference type="RefSeq" id="WP_209693942.1">
    <property type="nucleotide sequence ID" value="NZ_BAAAVU010000032.1"/>
</dbReference>
<proteinExistence type="predicted"/>
<accession>A0ABS4UHD2</accession>
<gene>
    <name evidence="4" type="ORF">JOF29_002049</name>
</gene>
<feature type="region of interest" description="Disordered" evidence="1">
    <location>
        <begin position="369"/>
        <end position="415"/>
    </location>
</feature>
<dbReference type="Gene3D" id="3.40.50.1110">
    <property type="entry name" value="SGNH hydrolase"/>
    <property type="match status" value="1"/>
</dbReference>
<dbReference type="InterPro" id="IPR053140">
    <property type="entry name" value="GDSL_Rv0518-like"/>
</dbReference>
<dbReference type="PANTHER" id="PTHR43784">
    <property type="entry name" value="GDSL-LIKE LIPASE/ACYLHYDROLASE, PUTATIVE (AFU_ORTHOLOGUE AFUA_2G00820)-RELATED"/>
    <property type="match status" value="1"/>
</dbReference>
<evidence type="ECO:0000256" key="2">
    <source>
        <dbReference type="SAM" id="SignalP"/>
    </source>
</evidence>
<sequence length="415" mass="42386">MTMTWRRMGASLLVTVVGTAGLVAAAPGDGATTGAGDGAGGRGGGALVTTWGAADDVAGGTLSDLTVRNVLRTSVGGKDLRIRISNANGDQPLVTDSVYVGRQATGASVLPGSSRRLTFGGSTAVTIPPGAMAISDPLPGAVPALTSLTVSLHVVGTTGVITAHNRAMQHSYKSTSGDHAADESGTAYQTESAAWYFVNAAIVDASQQVETVATLGDSITSSVGTTIDTNRRWPDILAGRYAKLPEPRRLAISNEGISGNRVLGGVAKAGSAGASALARLDKDVLTKPGVRTVLVLEGINDIYAGATTGQLISGYRQLIARVHAAGRCIVGGTLTPMGSSFVYTPEKEAVRQAVNTFIRTSREFDGVADFDAATRDPADPSRLAPAYDGGDGLHPNDAGNQAMGQAPNLDSLRCK</sequence>
<comment type="caution">
    <text evidence="4">The sequence shown here is derived from an EMBL/GenBank/DDBJ whole genome shotgun (WGS) entry which is preliminary data.</text>
</comment>
<dbReference type="InterPro" id="IPR013830">
    <property type="entry name" value="SGNH_hydro"/>
</dbReference>
<reference evidence="4 5" key="1">
    <citation type="submission" date="2021-03" db="EMBL/GenBank/DDBJ databases">
        <title>Sequencing the genomes of 1000 actinobacteria strains.</title>
        <authorList>
            <person name="Klenk H.-P."/>
        </authorList>
    </citation>
    <scope>NUCLEOTIDE SEQUENCE [LARGE SCALE GENOMIC DNA]</scope>
    <source>
        <strain evidence="4 5">DSM 18824</strain>
    </source>
</reference>
<dbReference type="InterPro" id="IPR036514">
    <property type="entry name" value="SGNH_hydro_sf"/>
</dbReference>
<evidence type="ECO:0000259" key="3">
    <source>
        <dbReference type="Pfam" id="PF13472"/>
    </source>
</evidence>
<feature type="signal peptide" evidence="2">
    <location>
        <begin position="1"/>
        <end position="25"/>
    </location>
</feature>
<name>A0ABS4UHD2_9ACTN</name>
<organism evidence="4 5">
    <name type="scientific">Kribbella aluminosa</name>
    <dbReference type="NCBI Taxonomy" id="416017"/>
    <lineage>
        <taxon>Bacteria</taxon>
        <taxon>Bacillati</taxon>
        <taxon>Actinomycetota</taxon>
        <taxon>Actinomycetes</taxon>
        <taxon>Propionibacteriales</taxon>
        <taxon>Kribbellaceae</taxon>
        <taxon>Kribbella</taxon>
    </lineage>
</organism>
<dbReference type="SUPFAM" id="SSF52266">
    <property type="entry name" value="SGNH hydrolase"/>
    <property type="match status" value="1"/>
</dbReference>
<dbReference type="EMBL" id="JAGINT010000001">
    <property type="protein sequence ID" value="MBP2350966.1"/>
    <property type="molecule type" value="Genomic_DNA"/>
</dbReference>
<dbReference type="Proteomes" id="UP000755585">
    <property type="component" value="Unassembled WGS sequence"/>
</dbReference>
<dbReference type="PANTHER" id="PTHR43784:SF2">
    <property type="entry name" value="GDSL-LIKE LIPASE_ACYLHYDROLASE, PUTATIVE (AFU_ORTHOLOGUE AFUA_2G00820)-RELATED"/>
    <property type="match status" value="1"/>
</dbReference>
<feature type="chain" id="PRO_5045403017" evidence="2">
    <location>
        <begin position="26"/>
        <end position="415"/>
    </location>
</feature>
<evidence type="ECO:0000313" key="5">
    <source>
        <dbReference type="Proteomes" id="UP000755585"/>
    </source>
</evidence>
<evidence type="ECO:0000256" key="1">
    <source>
        <dbReference type="SAM" id="MobiDB-lite"/>
    </source>
</evidence>
<dbReference type="Pfam" id="PF13472">
    <property type="entry name" value="Lipase_GDSL_2"/>
    <property type="match status" value="1"/>
</dbReference>
<keyword evidence="5" id="KW-1185">Reference proteome</keyword>
<evidence type="ECO:0000313" key="4">
    <source>
        <dbReference type="EMBL" id="MBP2350966.1"/>
    </source>
</evidence>
<keyword evidence="2" id="KW-0732">Signal</keyword>
<feature type="domain" description="SGNH hydrolase-type esterase" evidence="3">
    <location>
        <begin position="215"/>
        <end position="402"/>
    </location>
</feature>
<dbReference type="CDD" id="cd01830">
    <property type="entry name" value="XynE_like"/>
    <property type="match status" value="1"/>
</dbReference>
<protein>
    <submittedName>
        <fullName evidence="4">Lysophospholipase L1-like esterase</fullName>
    </submittedName>
</protein>